<protein>
    <submittedName>
        <fullName evidence="1">Uncharacterized protein</fullName>
    </submittedName>
</protein>
<reference evidence="1" key="3">
    <citation type="submission" date="2006-01" db="EMBL/GenBank/DDBJ databases">
        <authorList>
            <person name="Buell R."/>
        </authorList>
    </citation>
    <scope>NUCLEOTIDE SEQUENCE</scope>
</reference>
<organism evidence="1">
    <name type="scientific">Oryza sativa subsp. japonica</name>
    <name type="common">Rice</name>
    <dbReference type="NCBI Taxonomy" id="39947"/>
    <lineage>
        <taxon>Eukaryota</taxon>
        <taxon>Viridiplantae</taxon>
        <taxon>Streptophyta</taxon>
        <taxon>Embryophyta</taxon>
        <taxon>Tracheophyta</taxon>
        <taxon>Spermatophyta</taxon>
        <taxon>Magnoliopsida</taxon>
        <taxon>Liliopsida</taxon>
        <taxon>Poales</taxon>
        <taxon>Poaceae</taxon>
        <taxon>BOP clade</taxon>
        <taxon>Oryzoideae</taxon>
        <taxon>Oryzeae</taxon>
        <taxon>Oryzinae</taxon>
        <taxon>Oryza</taxon>
        <taxon>Oryza sativa</taxon>
    </lineage>
</organism>
<evidence type="ECO:0000313" key="1">
    <source>
        <dbReference type="EMBL" id="ABA94970.1"/>
    </source>
</evidence>
<proteinExistence type="predicted"/>
<gene>
    <name evidence="1" type="ordered locus">LOC_Os11g41420</name>
</gene>
<reference evidence="1" key="1">
    <citation type="journal article" date="2005" name="BMC Biol.">
        <title>The sequence of rice chromosomes 11 and 12, rich in disease resistance genes and recent gene duplications.</title>
        <authorList>
            <consortium name="The rice chromosomes 11 and 12 sequencing consortia"/>
        </authorList>
    </citation>
    <scope>NUCLEOTIDE SEQUENCE [LARGE SCALE GENOMIC DNA]</scope>
</reference>
<accession>Q2R0U1</accession>
<dbReference type="EMBL" id="DP000010">
    <property type="protein sequence ID" value="ABA94970.1"/>
    <property type="molecule type" value="Genomic_DNA"/>
</dbReference>
<sequence length="68" mass="7641">MEQILRGFAFVKARLVEQGGESGLQIPLLDWGEGIKPIGTPRTRKFLSVLRIFAVVDFSFERGFQEAS</sequence>
<name>Q2R0U1_ORYSJ</name>
<dbReference type="AlphaFoldDB" id="Q2R0U1"/>
<reference evidence="1" key="2">
    <citation type="submission" date="2005-04" db="EMBL/GenBank/DDBJ databases">
        <authorList>
            <person name="Buell C.R."/>
            <person name="Wing R.A."/>
            <person name="McCombie W.A."/>
            <person name="Ouyang S."/>
        </authorList>
    </citation>
    <scope>NUCLEOTIDE SEQUENCE</scope>
</reference>